<evidence type="ECO:0000313" key="3">
    <source>
        <dbReference type="Proteomes" id="UP000178880"/>
    </source>
</evidence>
<name>A0A1G2CF14_9BACT</name>
<feature type="compositionally biased region" description="Gly residues" evidence="1">
    <location>
        <begin position="66"/>
        <end position="93"/>
    </location>
</feature>
<dbReference type="Proteomes" id="UP000178880">
    <property type="component" value="Unassembled WGS sequence"/>
</dbReference>
<gene>
    <name evidence="2" type="ORF">A2945_00510</name>
</gene>
<organism evidence="2 3">
    <name type="scientific">Candidatus Liptonbacteria bacterium RIFCSPLOWO2_01_FULL_52_25</name>
    <dbReference type="NCBI Taxonomy" id="1798650"/>
    <lineage>
        <taxon>Bacteria</taxon>
        <taxon>Candidatus Liptoniibacteriota</taxon>
    </lineage>
</organism>
<dbReference type="AlphaFoldDB" id="A0A1G2CF14"/>
<proteinExistence type="predicted"/>
<dbReference type="EMBL" id="MHLA01000010">
    <property type="protein sequence ID" value="OGY99975.1"/>
    <property type="molecule type" value="Genomic_DNA"/>
</dbReference>
<evidence type="ECO:0000313" key="2">
    <source>
        <dbReference type="EMBL" id="OGY99975.1"/>
    </source>
</evidence>
<feature type="compositionally biased region" description="Pro residues" evidence="1">
    <location>
        <begin position="39"/>
        <end position="54"/>
    </location>
</feature>
<sequence>MLYRGIKKQPLSAAERVQDVGGGEEDVPFHFGNHQEPITEPPPSPSPVPSPEPLPFAGTSQVGYSTSGGGSDGVAYSGGGSSVGSGGTGGGQVLGIITTTPEELIRELRARIAMFQARLIELFRERIAELEAQLLALIVGQ</sequence>
<feature type="region of interest" description="Disordered" evidence="1">
    <location>
        <begin position="1"/>
        <end position="94"/>
    </location>
</feature>
<evidence type="ECO:0000256" key="1">
    <source>
        <dbReference type="SAM" id="MobiDB-lite"/>
    </source>
</evidence>
<reference evidence="2 3" key="1">
    <citation type="journal article" date="2016" name="Nat. Commun.">
        <title>Thousands of microbial genomes shed light on interconnected biogeochemical processes in an aquifer system.</title>
        <authorList>
            <person name="Anantharaman K."/>
            <person name="Brown C.T."/>
            <person name="Hug L.A."/>
            <person name="Sharon I."/>
            <person name="Castelle C.J."/>
            <person name="Probst A.J."/>
            <person name="Thomas B.C."/>
            <person name="Singh A."/>
            <person name="Wilkins M.J."/>
            <person name="Karaoz U."/>
            <person name="Brodie E.L."/>
            <person name="Williams K.H."/>
            <person name="Hubbard S.S."/>
            <person name="Banfield J.F."/>
        </authorList>
    </citation>
    <scope>NUCLEOTIDE SEQUENCE [LARGE SCALE GENOMIC DNA]</scope>
</reference>
<comment type="caution">
    <text evidence="2">The sequence shown here is derived from an EMBL/GenBank/DDBJ whole genome shotgun (WGS) entry which is preliminary data.</text>
</comment>
<protein>
    <submittedName>
        <fullName evidence="2">Uncharacterized protein</fullName>
    </submittedName>
</protein>
<accession>A0A1G2CF14</accession>